<feature type="compositionally biased region" description="Basic and acidic residues" evidence="2">
    <location>
        <begin position="156"/>
        <end position="166"/>
    </location>
</feature>
<feature type="compositionally biased region" description="Basic and acidic residues" evidence="2">
    <location>
        <begin position="570"/>
        <end position="582"/>
    </location>
</feature>
<sequence length="1460" mass="160692">MAGYGLPDAATLAGLDTMARIRAHCSCREQVWHAVDQALGGVGSPTLFAMLPASTLRETVRAVRVGADPNRRELQAMEMIHVAYMWRVARQSLQMADVDPLADPAPATAAPAAPAHHGASPSKKVKMSSVTDQMDDSEIDLMTPRGSPIRERCTAEVGRPTDEDTPGHPVRKTGKHSQVQAHQLVAMKEKLNALKRRRDDLAAEKMKMKEARAEDPSSRTQLFDGEKTKAEIREEENFAAVGGLRDPRKAVANSKALRTTGHRIRSALELCIGEQDLKHFEHSMAVRPETVQKAVQVLHEEFEVNEATNIEGYQTSLLGAMLEAACDADAQVVPRWLNEGVPLGLSVPIEHTNVFPATDEVSASIKASQAMGILLEDWDGEATNYASFYEAGSRAQAELDRMVETGRADRAETWAEVVALVGPEAKLTQLACIEKEKDGKIKTRLIVDMRRSGAVDEPTLGSSGDVQRQGSHGSQAGEIALTLESFEIDALWGRQPLISSARSVLVRTEEALLPPPGVMAARRELGWDESEVTVVRHDPTDPRVPIVATSTAGNGLPQWTVAFRGTTTAHGEDRLRETDARRNPGSGSRNNTTGRSVVHDVLGEPWEILSDDNETNSGRQAVPPPVTVTSAPETPGPCPGTPGIDRRRRLAPPTPAPNKRLKGSLNAALQFTQSAELREKAQAEYMDSVYAQQTVSSKTALRQTWSKISQSLGYEPVPLTAPQIHEVAAALRAAGYRSATAYICEASQGHRRKGFPITDVLHMAIRDAKRAVTRALGPPRRAPEVPLRWLAALCEKGPRDESCGSWPNDRYEVWVFATRFILREQELACVFIHEIEMNHRLQQVTLNLPVTKCDAMGRGARRTLGCICTKCPDEKTTCPYCITNYLLQRQERRLGIRANDAEAFEAPLVGRQEDPRVVVEKTAMIEAFKYDMGILSDTFPEAQGLLASEVTGHTFRRSGVKELARKNTPLPLIQFFARHSSAAALGYVEEAYEESPDGNLQVLNHLEMRDQIAALSSKTNDMTKAYDQLKAEYEELAAKCNLPLDRSAVLKMFNQWSHPEVVINLMTGKTHSTAGNAFRNHPNEWVTACGWPWIAAGRIAKAALEPSDMHSQDRCTPCERCRDKLPEWVLGAFERLLQLSLGPLVQVQLQPHPGPSVLLPENLLRWVPPAELWLKRRLSWWLVTCQNRQGIAVCTFGTSQIGFAAQSFRPSLLFRSKESMAAASAASGLNEDALRALYGARAPGGDGTVLRAQCTLIRLRFGGCMIAAPDTEEVAHFLQDQEVELEGGLESTALHLAEVEMEITRGRLDRLADLAGVRYSELQRLGSVRPWTKTLLATTQQQKTRQRWRHWGTEPELLTEQPGTGQSELEMLRRRVAELELQAQSGSSMVHGGFTPGSSRAEAFGQRARQGVLFSGMTPPKASEQSLLRLQQLAGGAPSRLGAHERLAREARPEQMLEAF</sequence>
<evidence type="ECO:0000313" key="4">
    <source>
        <dbReference type="Proteomes" id="UP001642464"/>
    </source>
</evidence>
<feature type="coiled-coil region" evidence="1">
    <location>
        <begin position="1012"/>
        <end position="1039"/>
    </location>
</feature>
<dbReference type="InterPro" id="IPR013762">
    <property type="entry name" value="Integrase-like_cat_sf"/>
</dbReference>
<reference evidence="3 4" key="1">
    <citation type="submission" date="2024-02" db="EMBL/GenBank/DDBJ databases">
        <authorList>
            <person name="Chen Y."/>
            <person name="Shah S."/>
            <person name="Dougan E. K."/>
            <person name="Thang M."/>
            <person name="Chan C."/>
        </authorList>
    </citation>
    <scope>NUCLEOTIDE SEQUENCE [LARGE SCALE GENOMIC DNA]</scope>
</reference>
<dbReference type="EMBL" id="CAXAMM010043029">
    <property type="protein sequence ID" value="CAK9108170.1"/>
    <property type="molecule type" value="Genomic_DNA"/>
</dbReference>
<keyword evidence="1" id="KW-0175">Coiled coil</keyword>
<evidence type="ECO:0000256" key="1">
    <source>
        <dbReference type="SAM" id="Coils"/>
    </source>
</evidence>
<dbReference type="Proteomes" id="UP001642464">
    <property type="component" value="Unassembled WGS sequence"/>
</dbReference>
<feature type="compositionally biased region" description="Polar residues" evidence="2">
    <location>
        <begin position="585"/>
        <end position="595"/>
    </location>
</feature>
<feature type="region of interest" description="Disordered" evidence="2">
    <location>
        <begin position="611"/>
        <end position="658"/>
    </location>
</feature>
<proteinExistence type="predicted"/>
<feature type="region of interest" description="Disordered" evidence="2">
    <location>
        <begin position="104"/>
        <end position="128"/>
    </location>
</feature>
<keyword evidence="4" id="KW-1185">Reference proteome</keyword>
<evidence type="ECO:0000256" key="2">
    <source>
        <dbReference type="SAM" id="MobiDB-lite"/>
    </source>
</evidence>
<feature type="compositionally biased region" description="Low complexity" evidence="2">
    <location>
        <begin position="104"/>
        <end position="115"/>
    </location>
</feature>
<evidence type="ECO:0000313" key="3">
    <source>
        <dbReference type="EMBL" id="CAK9108170.1"/>
    </source>
</evidence>
<protein>
    <submittedName>
        <fullName evidence="3">Uncharacterized protein</fullName>
    </submittedName>
</protein>
<feature type="region of interest" description="Disordered" evidence="2">
    <location>
        <begin position="156"/>
        <end position="178"/>
    </location>
</feature>
<accession>A0ABP0S7A1</accession>
<feature type="coiled-coil region" evidence="1">
    <location>
        <begin position="184"/>
        <end position="214"/>
    </location>
</feature>
<dbReference type="Gene3D" id="1.10.443.10">
    <property type="entry name" value="Intergrase catalytic core"/>
    <property type="match status" value="1"/>
</dbReference>
<organism evidence="3 4">
    <name type="scientific">Durusdinium trenchii</name>
    <dbReference type="NCBI Taxonomy" id="1381693"/>
    <lineage>
        <taxon>Eukaryota</taxon>
        <taxon>Sar</taxon>
        <taxon>Alveolata</taxon>
        <taxon>Dinophyceae</taxon>
        <taxon>Suessiales</taxon>
        <taxon>Symbiodiniaceae</taxon>
        <taxon>Durusdinium</taxon>
    </lineage>
</organism>
<comment type="caution">
    <text evidence="3">The sequence shown here is derived from an EMBL/GenBank/DDBJ whole genome shotgun (WGS) entry which is preliminary data.</text>
</comment>
<feature type="region of interest" description="Disordered" evidence="2">
    <location>
        <begin position="566"/>
        <end position="595"/>
    </location>
</feature>
<name>A0ABP0S7A1_9DINO</name>
<gene>
    <name evidence="3" type="ORF">SCF082_LOCUS50323</name>
</gene>